<dbReference type="EMBL" id="JBBPBM010000445">
    <property type="protein sequence ID" value="KAK8495336.1"/>
    <property type="molecule type" value="Genomic_DNA"/>
</dbReference>
<gene>
    <name evidence="1" type="ORF">V6N12_024928</name>
</gene>
<reference evidence="1 2" key="1">
    <citation type="journal article" date="2024" name="G3 (Bethesda)">
        <title>Genome assembly of Hibiscus sabdariffa L. provides insights into metabolisms of medicinal natural products.</title>
        <authorList>
            <person name="Kim T."/>
        </authorList>
    </citation>
    <scope>NUCLEOTIDE SEQUENCE [LARGE SCALE GENOMIC DNA]</scope>
    <source>
        <strain evidence="1">TK-2024</strain>
        <tissue evidence="1">Old leaves</tissue>
    </source>
</reference>
<proteinExistence type="predicted"/>
<name>A0ABR2ANE1_9ROSI</name>
<evidence type="ECO:0000313" key="1">
    <source>
        <dbReference type="EMBL" id="KAK8495336.1"/>
    </source>
</evidence>
<dbReference type="Proteomes" id="UP001472677">
    <property type="component" value="Unassembled WGS sequence"/>
</dbReference>
<protein>
    <submittedName>
        <fullName evidence="1">Uncharacterized protein</fullName>
    </submittedName>
</protein>
<organism evidence="1 2">
    <name type="scientific">Hibiscus sabdariffa</name>
    <name type="common">roselle</name>
    <dbReference type="NCBI Taxonomy" id="183260"/>
    <lineage>
        <taxon>Eukaryota</taxon>
        <taxon>Viridiplantae</taxon>
        <taxon>Streptophyta</taxon>
        <taxon>Embryophyta</taxon>
        <taxon>Tracheophyta</taxon>
        <taxon>Spermatophyta</taxon>
        <taxon>Magnoliopsida</taxon>
        <taxon>eudicotyledons</taxon>
        <taxon>Gunneridae</taxon>
        <taxon>Pentapetalae</taxon>
        <taxon>rosids</taxon>
        <taxon>malvids</taxon>
        <taxon>Malvales</taxon>
        <taxon>Malvaceae</taxon>
        <taxon>Malvoideae</taxon>
        <taxon>Hibiscus</taxon>
    </lineage>
</organism>
<keyword evidence="2" id="KW-1185">Reference proteome</keyword>
<accession>A0ABR2ANE1</accession>
<comment type="caution">
    <text evidence="1">The sequence shown here is derived from an EMBL/GenBank/DDBJ whole genome shotgun (WGS) entry which is preliminary data.</text>
</comment>
<sequence length="73" mass="7648">MDQACSRLGSSIDGSCPELGWELDAWIRSAGSMQASSNPGHELGCLVQLPKGSKPFSYFASSSAEKSVALPSK</sequence>
<evidence type="ECO:0000313" key="2">
    <source>
        <dbReference type="Proteomes" id="UP001472677"/>
    </source>
</evidence>